<comment type="caution">
    <text evidence="2">The sequence shown here is derived from an EMBL/GenBank/DDBJ whole genome shotgun (WGS) entry which is preliminary data.</text>
</comment>
<dbReference type="AlphaFoldDB" id="A0A2U2BC06"/>
<evidence type="ECO:0000259" key="1">
    <source>
        <dbReference type="Pfam" id="PF01208"/>
    </source>
</evidence>
<keyword evidence="2" id="KW-0489">Methyltransferase</keyword>
<reference evidence="2 3" key="1">
    <citation type="submission" date="2018-05" db="EMBL/GenBank/DDBJ databases">
        <title>Marinilabilia rubrum sp. nov., isolated from saltern sediment.</title>
        <authorList>
            <person name="Zhang R."/>
        </authorList>
    </citation>
    <scope>NUCLEOTIDE SEQUENCE [LARGE SCALE GENOMIC DNA]</scope>
    <source>
        <strain evidence="2 3">WTE16</strain>
    </source>
</reference>
<feature type="domain" description="Uroporphyrinogen decarboxylase (URO-D)" evidence="1">
    <location>
        <begin position="211"/>
        <end position="416"/>
    </location>
</feature>
<accession>A0A2U2BC06</accession>
<dbReference type="Gene3D" id="3.20.20.210">
    <property type="match status" value="1"/>
</dbReference>
<name>A0A2U2BC06_9BACT</name>
<evidence type="ECO:0000313" key="2">
    <source>
        <dbReference type="EMBL" id="PWE00591.1"/>
    </source>
</evidence>
<dbReference type="Pfam" id="PF01208">
    <property type="entry name" value="URO-D"/>
    <property type="match status" value="1"/>
</dbReference>
<dbReference type="EMBL" id="QEWP01000002">
    <property type="protein sequence ID" value="PWE00591.1"/>
    <property type="molecule type" value="Genomic_DNA"/>
</dbReference>
<dbReference type="GO" id="GO:0032259">
    <property type="term" value="P:methylation"/>
    <property type="evidence" value="ECO:0007669"/>
    <property type="project" value="UniProtKB-KW"/>
</dbReference>
<protein>
    <submittedName>
        <fullName evidence="2">Methyltransferase</fullName>
    </submittedName>
</protein>
<dbReference type="SUPFAM" id="SSF51726">
    <property type="entry name" value="UROD/MetE-like"/>
    <property type="match status" value="1"/>
</dbReference>
<dbReference type="PANTHER" id="PTHR47099:SF1">
    <property type="entry name" value="METHYLCOBAMIDE:COM METHYLTRANSFERASE MTBA"/>
    <property type="match status" value="1"/>
</dbReference>
<organism evidence="2 3">
    <name type="scientific">Marinilabilia rubra</name>
    <dbReference type="NCBI Taxonomy" id="2162893"/>
    <lineage>
        <taxon>Bacteria</taxon>
        <taxon>Pseudomonadati</taxon>
        <taxon>Bacteroidota</taxon>
        <taxon>Bacteroidia</taxon>
        <taxon>Marinilabiliales</taxon>
        <taxon>Marinilabiliaceae</taxon>
        <taxon>Marinilabilia</taxon>
    </lineage>
</organism>
<dbReference type="GO" id="GO:0008168">
    <property type="term" value="F:methyltransferase activity"/>
    <property type="evidence" value="ECO:0007669"/>
    <property type="project" value="UniProtKB-KW"/>
</dbReference>
<dbReference type="Proteomes" id="UP000244956">
    <property type="component" value="Unassembled WGS sequence"/>
</dbReference>
<dbReference type="PANTHER" id="PTHR47099">
    <property type="entry name" value="METHYLCOBAMIDE:COM METHYLTRANSFERASE MTBA"/>
    <property type="match status" value="1"/>
</dbReference>
<dbReference type="OrthoDB" id="9815759at2"/>
<proteinExistence type="predicted"/>
<evidence type="ECO:0000313" key="3">
    <source>
        <dbReference type="Proteomes" id="UP000244956"/>
    </source>
</evidence>
<dbReference type="InterPro" id="IPR038071">
    <property type="entry name" value="UROD/MetE-like_sf"/>
</dbReference>
<dbReference type="GO" id="GO:0006779">
    <property type="term" value="P:porphyrin-containing compound biosynthetic process"/>
    <property type="evidence" value="ECO:0007669"/>
    <property type="project" value="InterPro"/>
</dbReference>
<dbReference type="InterPro" id="IPR052024">
    <property type="entry name" value="Methanogen_methyltrans"/>
</dbReference>
<keyword evidence="2" id="KW-0808">Transferase</keyword>
<dbReference type="RefSeq" id="WP_109262963.1">
    <property type="nucleotide sequence ID" value="NZ_QEWP01000002.1"/>
</dbReference>
<sequence>MNSRERLIQTLNHEQPDRIVFDMGSTPTTGIHVRTLEKLREYYGLEKRPIRVIEPYQMLGLVEQDLMDAIGIDVTAAWGDGNLFGYRNTPPLKGVKTFWGQEVLVPQGFSTKTDEKGDLLSFPMGDESLAPSAKMPQSGYFFDAIERQKTIVEEELKAEDNLEEFTPVSDETLAFWKKETALARATNKGVVAALGGTALGDIALIPGMNLADPKGIRSVAEWYMSTLMRSDLIKEVFDRQSELAIENLRRFDAEIGDNIDVIYICGADFGTQDSTFCAPEQFADIWVPYYQRINNWIHENTPWKTFKHSCGAVETFMSHFIDSGFDIINPVQVNAAGMDPKFLKEKYGKHLTFWGGGVDTQKTLPYGKPVEVREEVLRHCEIFAKDGGFVFNTVHNIQADVPIDNLVAMINAIHEFNG</sequence>
<dbReference type="GO" id="GO:0004853">
    <property type="term" value="F:uroporphyrinogen decarboxylase activity"/>
    <property type="evidence" value="ECO:0007669"/>
    <property type="project" value="InterPro"/>
</dbReference>
<keyword evidence="3" id="KW-1185">Reference proteome</keyword>
<gene>
    <name evidence="2" type="ORF">DDZ16_03050</name>
</gene>
<dbReference type="InterPro" id="IPR000257">
    <property type="entry name" value="Uroporphyrinogen_deCOase"/>
</dbReference>